<dbReference type="RefSeq" id="WP_345010398.1">
    <property type="nucleotide sequence ID" value="NZ_BAABFC010000006.1"/>
</dbReference>
<feature type="transmembrane region" description="Helical" evidence="8">
    <location>
        <begin position="70"/>
        <end position="88"/>
    </location>
</feature>
<evidence type="ECO:0000256" key="4">
    <source>
        <dbReference type="ARBA" id="ARBA00022519"/>
    </source>
</evidence>
<dbReference type="EMBL" id="BAABFC010000006">
    <property type="protein sequence ID" value="GAA4495377.1"/>
    <property type="molecule type" value="Genomic_DNA"/>
</dbReference>
<sequence length="377" mass="41364">MRPFAWLSLFFFALYFVYGAYVPFWSLWLASVGVSPEQIGLLIGLGLAVRFPGNLAIMGQVRHARQLLPLGRVLAILSLLSFALFYLTHSFWPLLLLMLLANFIYPTLLPMSDALASRMIVQVNLDYGKVRLWGSAAFIVGSSLVGAIIGWGGAQWVLHVMLLGLLLLCVLSWLPLSPMPEESPGQPRRGSMLGLLKQASFRRFLLIMCLLQGSHAAYYGFSAIYWKANGYSEGTIGYLWGLGVLAEIGMFALDKRLLRRLQPGQMLLIGAGGGLVRWITLGLTTSLPLLAGAQLLHSLTFCVSHLAAIRYLTQQLPREQLIAGQTLYAALSQGMFTAVLTALVGWCYPTLGSLVFMVMAALVLPVFVLPLKPFARA</sequence>
<protein>
    <submittedName>
        <fullName evidence="10">3-phenylpropionate MFS transporter</fullName>
    </submittedName>
</protein>
<dbReference type="InterPro" id="IPR036259">
    <property type="entry name" value="MFS_trans_sf"/>
</dbReference>
<feature type="transmembrane region" description="Helical" evidence="8">
    <location>
        <begin position="266"/>
        <end position="289"/>
    </location>
</feature>
<accession>A0ABP8Q214</accession>
<dbReference type="PIRSF" id="PIRSF004925">
    <property type="entry name" value="HcaT"/>
    <property type="match status" value="1"/>
</dbReference>
<comment type="subcellular location">
    <subcellularLocation>
        <location evidence="1">Cell inner membrane</location>
        <topology evidence="1">Multi-pass membrane protein</topology>
    </subcellularLocation>
</comment>
<evidence type="ECO:0000256" key="5">
    <source>
        <dbReference type="ARBA" id="ARBA00022692"/>
    </source>
</evidence>
<feature type="domain" description="Major facilitator superfamily associated" evidence="9">
    <location>
        <begin position="6"/>
        <end position="348"/>
    </location>
</feature>
<keyword evidence="3" id="KW-1003">Cell membrane</keyword>
<feature type="transmembrane region" description="Helical" evidence="8">
    <location>
        <begin position="238"/>
        <end position="254"/>
    </location>
</feature>
<evidence type="ECO:0000256" key="2">
    <source>
        <dbReference type="ARBA" id="ARBA00022448"/>
    </source>
</evidence>
<feature type="transmembrane region" description="Helical" evidence="8">
    <location>
        <begin position="351"/>
        <end position="371"/>
    </location>
</feature>
<feature type="transmembrane region" description="Helical" evidence="8">
    <location>
        <begin position="156"/>
        <end position="176"/>
    </location>
</feature>
<feature type="transmembrane region" description="Helical" evidence="8">
    <location>
        <begin position="39"/>
        <end position="58"/>
    </location>
</feature>
<gene>
    <name evidence="10" type="ORF">GCM10023095_08430</name>
</gene>
<proteinExistence type="predicted"/>
<evidence type="ECO:0000256" key="3">
    <source>
        <dbReference type="ARBA" id="ARBA00022475"/>
    </source>
</evidence>
<evidence type="ECO:0000256" key="8">
    <source>
        <dbReference type="SAM" id="Phobius"/>
    </source>
</evidence>
<organism evidence="10 11">
    <name type="scientific">Pseudaeromonas paramecii</name>
    <dbReference type="NCBI Taxonomy" id="2138166"/>
    <lineage>
        <taxon>Bacteria</taxon>
        <taxon>Pseudomonadati</taxon>
        <taxon>Pseudomonadota</taxon>
        <taxon>Gammaproteobacteria</taxon>
        <taxon>Aeromonadales</taxon>
        <taxon>Aeromonadaceae</taxon>
        <taxon>Pseudaeromonas</taxon>
    </lineage>
</organism>
<comment type="caution">
    <text evidence="10">The sequence shown here is derived from an EMBL/GenBank/DDBJ whole genome shotgun (WGS) entry which is preliminary data.</text>
</comment>
<keyword evidence="5 8" id="KW-0812">Transmembrane</keyword>
<dbReference type="NCBIfam" id="NF008346">
    <property type="entry name" value="PRK11128.1"/>
    <property type="match status" value="1"/>
</dbReference>
<evidence type="ECO:0000313" key="11">
    <source>
        <dbReference type="Proteomes" id="UP001501321"/>
    </source>
</evidence>
<feature type="transmembrane region" description="Helical" evidence="8">
    <location>
        <begin position="325"/>
        <end position="345"/>
    </location>
</feature>
<dbReference type="Gene3D" id="1.20.1250.20">
    <property type="entry name" value="MFS general substrate transporter like domains"/>
    <property type="match status" value="2"/>
</dbReference>
<keyword evidence="4" id="KW-0997">Cell inner membrane</keyword>
<keyword evidence="7 8" id="KW-0472">Membrane</keyword>
<dbReference type="InterPro" id="IPR026032">
    <property type="entry name" value="HcaT-like"/>
</dbReference>
<evidence type="ECO:0000256" key="6">
    <source>
        <dbReference type="ARBA" id="ARBA00022989"/>
    </source>
</evidence>
<evidence type="ECO:0000259" key="9">
    <source>
        <dbReference type="Pfam" id="PF12832"/>
    </source>
</evidence>
<name>A0ABP8Q214_9GAMM</name>
<dbReference type="PANTHER" id="PTHR23522">
    <property type="entry name" value="BLL5896 PROTEIN"/>
    <property type="match status" value="1"/>
</dbReference>
<dbReference type="InterPro" id="IPR024989">
    <property type="entry name" value="MFS_assoc_dom"/>
</dbReference>
<keyword evidence="11" id="KW-1185">Reference proteome</keyword>
<dbReference type="PANTHER" id="PTHR23522:SF10">
    <property type="entry name" value="3-PHENYLPROPIONIC ACID TRANSPORTER-RELATED"/>
    <property type="match status" value="1"/>
</dbReference>
<reference evidence="11" key="1">
    <citation type="journal article" date="2019" name="Int. J. Syst. Evol. Microbiol.">
        <title>The Global Catalogue of Microorganisms (GCM) 10K type strain sequencing project: providing services to taxonomists for standard genome sequencing and annotation.</title>
        <authorList>
            <consortium name="The Broad Institute Genomics Platform"/>
            <consortium name="The Broad Institute Genome Sequencing Center for Infectious Disease"/>
            <person name="Wu L."/>
            <person name="Ma J."/>
        </authorList>
    </citation>
    <scope>NUCLEOTIDE SEQUENCE [LARGE SCALE GENOMIC DNA]</scope>
    <source>
        <strain evidence="11">JCM 32226</strain>
    </source>
</reference>
<evidence type="ECO:0000256" key="1">
    <source>
        <dbReference type="ARBA" id="ARBA00004429"/>
    </source>
</evidence>
<feature type="transmembrane region" description="Helical" evidence="8">
    <location>
        <begin position="204"/>
        <end position="226"/>
    </location>
</feature>
<dbReference type="NCBIfam" id="NF037955">
    <property type="entry name" value="mfs"/>
    <property type="match status" value="1"/>
</dbReference>
<dbReference type="SUPFAM" id="SSF103473">
    <property type="entry name" value="MFS general substrate transporter"/>
    <property type="match status" value="1"/>
</dbReference>
<keyword evidence="6 8" id="KW-1133">Transmembrane helix</keyword>
<keyword evidence="2" id="KW-0813">Transport</keyword>
<evidence type="ECO:0000313" key="10">
    <source>
        <dbReference type="EMBL" id="GAA4495377.1"/>
    </source>
</evidence>
<dbReference type="Proteomes" id="UP001501321">
    <property type="component" value="Unassembled WGS sequence"/>
</dbReference>
<evidence type="ECO:0000256" key="7">
    <source>
        <dbReference type="ARBA" id="ARBA00023136"/>
    </source>
</evidence>
<feature type="transmembrane region" description="Helical" evidence="8">
    <location>
        <begin position="132"/>
        <end position="150"/>
    </location>
</feature>
<dbReference type="Pfam" id="PF12832">
    <property type="entry name" value="MFS_1_like"/>
    <property type="match status" value="1"/>
</dbReference>
<feature type="transmembrane region" description="Helical" evidence="8">
    <location>
        <begin position="94"/>
        <end position="111"/>
    </location>
</feature>